<organism evidence="2 3">
    <name type="scientific">Cupriavidus basilensis</name>
    <dbReference type="NCBI Taxonomy" id="68895"/>
    <lineage>
        <taxon>Bacteria</taxon>
        <taxon>Pseudomonadati</taxon>
        <taxon>Pseudomonadota</taxon>
        <taxon>Betaproteobacteria</taxon>
        <taxon>Burkholderiales</taxon>
        <taxon>Burkholderiaceae</taxon>
        <taxon>Cupriavidus</taxon>
    </lineage>
</organism>
<reference evidence="2 3" key="1">
    <citation type="journal article" date="2015" name="Genome Announc.">
        <title>Complete Genome Sequence of Cupriavidus basilensis 4G11, Isolated from the Oak Ridge Field Research Center Site.</title>
        <authorList>
            <person name="Ray J."/>
            <person name="Waters R.J."/>
            <person name="Skerker J.M."/>
            <person name="Kuehl J.V."/>
            <person name="Price M.N."/>
            <person name="Huang J."/>
            <person name="Chakraborty R."/>
            <person name="Arkin A.P."/>
            <person name="Deutschbauer A."/>
        </authorList>
    </citation>
    <scope>NUCLEOTIDE SEQUENCE [LARGE SCALE GENOMIC DNA]</scope>
    <source>
        <strain evidence="2">4G11</strain>
    </source>
</reference>
<keyword evidence="3" id="KW-1185">Reference proteome</keyword>
<dbReference type="SUPFAM" id="SSF55298">
    <property type="entry name" value="YjgF-like"/>
    <property type="match status" value="1"/>
</dbReference>
<evidence type="ECO:0000313" key="3">
    <source>
        <dbReference type="Proteomes" id="UP000031843"/>
    </source>
</evidence>
<protein>
    <submittedName>
        <fullName evidence="2">Bona fide RidA/YjgF/TdcF/RutC subgroup</fullName>
    </submittedName>
</protein>
<sequence length="125" mass="13525">MTIDCFAESNPATRTLPRSLATKAGDFVFVSGQVARAEDGTLVVGGIEVQTRQTLHNVASVLALAGCTLDDVVKTTVWLEDPRDFDEFNRIYGEFFQGGKPARSTLQGKNMAGTKIEVEAVAYKP</sequence>
<dbReference type="OrthoDB" id="9808943at2"/>
<dbReference type="PANTHER" id="PTHR11803">
    <property type="entry name" value="2-IMINOBUTANOATE/2-IMINOPROPANOATE DEAMINASE RIDA"/>
    <property type="match status" value="1"/>
</dbReference>
<dbReference type="GO" id="GO:0005829">
    <property type="term" value="C:cytosol"/>
    <property type="evidence" value="ECO:0007669"/>
    <property type="project" value="TreeGrafter"/>
</dbReference>
<dbReference type="KEGG" id="cbw:RR42_s2793"/>
<dbReference type="InterPro" id="IPR035959">
    <property type="entry name" value="RutC-like_sf"/>
</dbReference>
<dbReference type="Pfam" id="PF01042">
    <property type="entry name" value="Ribonuc_L-PSP"/>
    <property type="match status" value="1"/>
</dbReference>
<dbReference type="Gene3D" id="3.30.1330.40">
    <property type="entry name" value="RutC-like"/>
    <property type="match status" value="1"/>
</dbReference>
<dbReference type="Proteomes" id="UP000031843">
    <property type="component" value="Chromosome secondary"/>
</dbReference>
<name>A0A0C4YQT7_9BURK</name>
<dbReference type="RefSeq" id="WP_043356503.1">
    <property type="nucleotide sequence ID" value="NZ_CP010537.1"/>
</dbReference>
<dbReference type="AlphaFoldDB" id="A0A0C4YQT7"/>
<dbReference type="GO" id="GO:0019239">
    <property type="term" value="F:deaminase activity"/>
    <property type="evidence" value="ECO:0007669"/>
    <property type="project" value="TreeGrafter"/>
</dbReference>
<dbReference type="InterPro" id="IPR006175">
    <property type="entry name" value="YjgF/YER057c/UK114"/>
</dbReference>
<gene>
    <name evidence="2" type="ORF">RR42_s2793</name>
</gene>
<dbReference type="PANTHER" id="PTHR11803:SF58">
    <property type="entry name" value="PROTEIN HMF1-RELATED"/>
    <property type="match status" value="1"/>
</dbReference>
<accession>A0A0C4YQT7</accession>
<evidence type="ECO:0000313" key="2">
    <source>
        <dbReference type="EMBL" id="AJG24374.1"/>
    </source>
</evidence>
<proteinExistence type="inferred from homology"/>
<dbReference type="CDD" id="cd00448">
    <property type="entry name" value="YjgF_YER057c_UK114_family"/>
    <property type="match status" value="1"/>
</dbReference>
<evidence type="ECO:0000256" key="1">
    <source>
        <dbReference type="ARBA" id="ARBA00010552"/>
    </source>
</evidence>
<dbReference type="EMBL" id="CP010537">
    <property type="protein sequence ID" value="AJG24374.1"/>
    <property type="molecule type" value="Genomic_DNA"/>
</dbReference>
<dbReference type="STRING" id="68895.RR42_s2793"/>
<comment type="similarity">
    <text evidence="1">Belongs to the RutC family.</text>
</comment>